<dbReference type="EMBL" id="AYKW01000011">
    <property type="protein sequence ID" value="PIL32289.1"/>
    <property type="molecule type" value="Genomic_DNA"/>
</dbReference>
<reference evidence="2 3" key="1">
    <citation type="journal article" date="2015" name="Sci. Rep.">
        <title>Chromosome-level genome map provides insights into diverse defense mechanisms in the medicinal fungus Ganoderma sinense.</title>
        <authorList>
            <person name="Zhu Y."/>
            <person name="Xu J."/>
            <person name="Sun C."/>
            <person name="Zhou S."/>
            <person name="Xu H."/>
            <person name="Nelson D.R."/>
            <person name="Qian J."/>
            <person name="Song J."/>
            <person name="Luo H."/>
            <person name="Xiang L."/>
            <person name="Li Y."/>
            <person name="Xu Z."/>
            <person name="Ji A."/>
            <person name="Wang L."/>
            <person name="Lu S."/>
            <person name="Hayward A."/>
            <person name="Sun W."/>
            <person name="Li X."/>
            <person name="Schwartz D.C."/>
            <person name="Wang Y."/>
            <person name="Chen S."/>
        </authorList>
    </citation>
    <scope>NUCLEOTIDE SEQUENCE [LARGE SCALE GENOMIC DNA]</scope>
    <source>
        <strain evidence="2 3">ZZ0214-1</strain>
    </source>
</reference>
<feature type="compositionally biased region" description="Polar residues" evidence="1">
    <location>
        <begin position="17"/>
        <end position="26"/>
    </location>
</feature>
<feature type="compositionally biased region" description="Low complexity" evidence="1">
    <location>
        <begin position="78"/>
        <end position="93"/>
    </location>
</feature>
<gene>
    <name evidence="2" type="ORF">GSI_05534</name>
</gene>
<dbReference type="Proteomes" id="UP000230002">
    <property type="component" value="Unassembled WGS sequence"/>
</dbReference>
<evidence type="ECO:0000256" key="1">
    <source>
        <dbReference type="SAM" id="MobiDB-lite"/>
    </source>
</evidence>
<proteinExistence type="predicted"/>
<feature type="region of interest" description="Disordered" evidence="1">
    <location>
        <begin position="1"/>
        <end position="65"/>
    </location>
</feature>
<feature type="region of interest" description="Disordered" evidence="1">
    <location>
        <begin position="78"/>
        <end position="122"/>
    </location>
</feature>
<dbReference type="OrthoDB" id="654211at2759"/>
<keyword evidence="3" id="KW-1185">Reference proteome</keyword>
<name>A0A2G8SEU7_9APHY</name>
<dbReference type="STRING" id="1077348.A0A2G8SEU7"/>
<sequence>MSASRTTGGCAAETEVTAGTVQSSPQGDKGITTEGNDETALEPAVPIRGGGPRGRKRTRRVASPPHWVPESLQMFDLTPVTTTTPVPFLPVRPWEGPEQFEERDSFDESVSTTPYHPQGWSGRLPGPGLLPNNTVGNNAEQITTFQLNIAK</sequence>
<evidence type="ECO:0000313" key="2">
    <source>
        <dbReference type="EMBL" id="PIL32289.1"/>
    </source>
</evidence>
<comment type="caution">
    <text evidence="2">The sequence shown here is derived from an EMBL/GenBank/DDBJ whole genome shotgun (WGS) entry which is preliminary data.</text>
</comment>
<protein>
    <submittedName>
        <fullName evidence="2">Uncharacterized protein</fullName>
    </submittedName>
</protein>
<dbReference type="AlphaFoldDB" id="A0A2G8SEU7"/>
<accession>A0A2G8SEU7</accession>
<organism evidence="2 3">
    <name type="scientific">Ganoderma sinense ZZ0214-1</name>
    <dbReference type="NCBI Taxonomy" id="1077348"/>
    <lineage>
        <taxon>Eukaryota</taxon>
        <taxon>Fungi</taxon>
        <taxon>Dikarya</taxon>
        <taxon>Basidiomycota</taxon>
        <taxon>Agaricomycotina</taxon>
        <taxon>Agaricomycetes</taxon>
        <taxon>Polyporales</taxon>
        <taxon>Polyporaceae</taxon>
        <taxon>Ganoderma</taxon>
    </lineage>
</organism>
<feature type="compositionally biased region" description="Acidic residues" evidence="1">
    <location>
        <begin position="98"/>
        <end position="107"/>
    </location>
</feature>
<evidence type="ECO:0000313" key="3">
    <source>
        <dbReference type="Proteomes" id="UP000230002"/>
    </source>
</evidence>